<feature type="region of interest" description="Disordered" evidence="1">
    <location>
        <begin position="208"/>
        <end position="228"/>
    </location>
</feature>
<dbReference type="PANTHER" id="PTHR15503:SF45">
    <property type="entry name" value="RNA-DIRECTED DNA POLYMERASE HOMOLOG"/>
    <property type="match status" value="1"/>
</dbReference>
<dbReference type="CDD" id="cd00303">
    <property type="entry name" value="retropepsin_like"/>
    <property type="match status" value="1"/>
</dbReference>
<evidence type="ECO:0000259" key="2">
    <source>
        <dbReference type="Pfam" id="PF00078"/>
    </source>
</evidence>
<keyword evidence="3" id="KW-0808">Transferase</keyword>
<dbReference type="InterPro" id="IPR000477">
    <property type="entry name" value="RT_dom"/>
</dbReference>
<feature type="compositionally biased region" description="Low complexity" evidence="1">
    <location>
        <begin position="219"/>
        <end position="228"/>
    </location>
</feature>
<organism evidence="3">
    <name type="scientific">Tanacetum cinerariifolium</name>
    <name type="common">Dalmatian daisy</name>
    <name type="synonym">Chrysanthemum cinerariifolium</name>
    <dbReference type="NCBI Taxonomy" id="118510"/>
    <lineage>
        <taxon>Eukaryota</taxon>
        <taxon>Viridiplantae</taxon>
        <taxon>Streptophyta</taxon>
        <taxon>Embryophyta</taxon>
        <taxon>Tracheophyta</taxon>
        <taxon>Spermatophyta</taxon>
        <taxon>Magnoliopsida</taxon>
        <taxon>eudicotyledons</taxon>
        <taxon>Gunneridae</taxon>
        <taxon>Pentapetalae</taxon>
        <taxon>asterids</taxon>
        <taxon>campanulids</taxon>
        <taxon>Asterales</taxon>
        <taxon>Asteraceae</taxon>
        <taxon>Asteroideae</taxon>
        <taxon>Anthemideae</taxon>
        <taxon>Anthemidinae</taxon>
        <taxon>Tanacetum</taxon>
    </lineage>
</organism>
<dbReference type="Gene3D" id="2.40.70.10">
    <property type="entry name" value="Acid Proteases"/>
    <property type="match status" value="1"/>
</dbReference>
<evidence type="ECO:0000256" key="1">
    <source>
        <dbReference type="SAM" id="MobiDB-lite"/>
    </source>
</evidence>
<dbReference type="Gene3D" id="3.10.10.10">
    <property type="entry name" value="HIV Type 1 Reverse Transcriptase, subunit A, domain 1"/>
    <property type="match status" value="1"/>
</dbReference>
<dbReference type="SUPFAM" id="SSF56672">
    <property type="entry name" value="DNA/RNA polymerases"/>
    <property type="match status" value="1"/>
</dbReference>
<keyword evidence="3" id="KW-0548">Nucleotidyltransferase</keyword>
<dbReference type="PANTHER" id="PTHR15503">
    <property type="entry name" value="LDOC1 RELATED"/>
    <property type="match status" value="1"/>
</dbReference>
<feature type="compositionally biased region" description="Basic and acidic residues" evidence="1">
    <location>
        <begin position="208"/>
        <end position="218"/>
    </location>
</feature>
<evidence type="ECO:0000313" key="3">
    <source>
        <dbReference type="EMBL" id="GEU36579.1"/>
    </source>
</evidence>
<keyword evidence="3" id="KW-0695">RNA-directed DNA polymerase</keyword>
<dbReference type="Pfam" id="PF00078">
    <property type="entry name" value="RVT_1"/>
    <property type="match status" value="1"/>
</dbReference>
<gene>
    <name evidence="3" type="ORF">Tci_008557</name>
</gene>
<dbReference type="InterPro" id="IPR043128">
    <property type="entry name" value="Rev_trsase/Diguanyl_cyclase"/>
</dbReference>
<dbReference type="Gene3D" id="3.30.70.270">
    <property type="match status" value="1"/>
</dbReference>
<proteinExistence type="predicted"/>
<dbReference type="InterPro" id="IPR032567">
    <property type="entry name" value="RTL1-rel"/>
</dbReference>
<feature type="region of interest" description="Disordered" evidence="1">
    <location>
        <begin position="16"/>
        <end position="44"/>
    </location>
</feature>
<dbReference type="EMBL" id="BKCJ010000826">
    <property type="protein sequence ID" value="GEU36579.1"/>
    <property type="molecule type" value="Genomic_DNA"/>
</dbReference>
<dbReference type="InterPro" id="IPR021109">
    <property type="entry name" value="Peptidase_aspartic_dom_sf"/>
</dbReference>
<dbReference type="GO" id="GO:0003964">
    <property type="term" value="F:RNA-directed DNA polymerase activity"/>
    <property type="evidence" value="ECO:0007669"/>
    <property type="project" value="UniProtKB-KW"/>
</dbReference>
<comment type="caution">
    <text evidence="3">The sequence shown here is derived from an EMBL/GenBank/DDBJ whole genome shotgun (WGS) entry which is preliminary data.</text>
</comment>
<sequence length="479" mass="54522">MFNPQEFSLLEKLLPPKKRGCDRSSSSTSALPQEFEIGESSRKSNLERHKEQIEEILNHLDKLSLDRIENIEDSIKGLGKESSFPVRLIISTPLDYLFDESIFTKMPPKRTSTFVALAMTQDAIRQLVASSVTVALEAQAATMELAVLCSNMVPNTEKLMEVFIGGLPQIIEGIVTTSKPQTLEDAINIAQRLMDQIIKRRSMQGTIDHKRKFDDRRSSNNNNYPNNRVNNYQNNWYNNSNRADKSFVSISLSSMLNISSITLDTTFDIEMANGNLVGTNSIIQGFTLTLLNQPFEIDLMLIKLSSFDVVIGMNWLSKYHAKIICDEKVVHIPIDSEILIIRGAAPVARAPYRLAPSKMQELSNQLQELVDRGFIRPMFINDILIYSRNKEEHANHLRIILELLIKEKLYAKFSKCDFWINGVQFLGHIIDNQGLHVDPVKIEAVKNWASPTTPTEIRQYKAKAFRILNWRSCYVKSVT</sequence>
<dbReference type="InterPro" id="IPR043502">
    <property type="entry name" value="DNA/RNA_pol_sf"/>
</dbReference>
<reference evidence="3" key="1">
    <citation type="journal article" date="2019" name="Sci. Rep.">
        <title>Draft genome of Tanacetum cinerariifolium, the natural source of mosquito coil.</title>
        <authorList>
            <person name="Yamashiro T."/>
            <person name="Shiraishi A."/>
            <person name="Satake H."/>
            <person name="Nakayama K."/>
        </authorList>
    </citation>
    <scope>NUCLEOTIDE SEQUENCE</scope>
</reference>
<name>A0A6L2JIL8_TANCI</name>
<accession>A0A6L2JIL8</accession>
<protein>
    <submittedName>
        <fullName evidence="3">Reverse transcriptase domain-containing protein</fullName>
    </submittedName>
</protein>
<dbReference type="AlphaFoldDB" id="A0A6L2JIL8"/>
<feature type="domain" description="Reverse transcriptase" evidence="2">
    <location>
        <begin position="359"/>
        <end position="430"/>
    </location>
</feature>
<dbReference type="Pfam" id="PF08284">
    <property type="entry name" value="RVP_2"/>
    <property type="match status" value="1"/>
</dbReference>